<dbReference type="CDD" id="cd06222">
    <property type="entry name" value="RNase_H_like"/>
    <property type="match status" value="1"/>
</dbReference>
<dbReference type="GO" id="GO:0004523">
    <property type="term" value="F:RNA-DNA hybrid ribonuclease activity"/>
    <property type="evidence" value="ECO:0007669"/>
    <property type="project" value="InterPro"/>
</dbReference>
<evidence type="ECO:0000256" key="1">
    <source>
        <dbReference type="SAM" id="MobiDB-lite"/>
    </source>
</evidence>
<dbReference type="Proteomes" id="UP000325577">
    <property type="component" value="Linkage Group LG5"/>
</dbReference>
<organism evidence="3 4">
    <name type="scientific">Nyssa sinensis</name>
    <dbReference type="NCBI Taxonomy" id="561372"/>
    <lineage>
        <taxon>Eukaryota</taxon>
        <taxon>Viridiplantae</taxon>
        <taxon>Streptophyta</taxon>
        <taxon>Embryophyta</taxon>
        <taxon>Tracheophyta</taxon>
        <taxon>Spermatophyta</taxon>
        <taxon>Magnoliopsida</taxon>
        <taxon>eudicotyledons</taxon>
        <taxon>Gunneridae</taxon>
        <taxon>Pentapetalae</taxon>
        <taxon>asterids</taxon>
        <taxon>Cornales</taxon>
        <taxon>Nyssaceae</taxon>
        <taxon>Nyssa</taxon>
    </lineage>
</organism>
<dbReference type="EMBL" id="CM018048">
    <property type="protein sequence ID" value="KAA8521046.1"/>
    <property type="molecule type" value="Genomic_DNA"/>
</dbReference>
<dbReference type="InterPro" id="IPR036691">
    <property type="entry name" value="Endo/exonu/phosph_ase_sf"/>
</dbReference>
<evidence type="ECO:0000259" key="2">
    <source>
        <dbReference type="Pfam" id="PF13456"/>
    </source>
</evidence>
<evidence type="ECO:0000313" key="4">
    <source>
        <dbReference type="Proteomes" id="UP000325577"/>
    </source>
</evidence>
<keyword evidence="4" id="KW-1185">Reference proteome</keyword>
<feature type="region of interest" description="Disordered" evidence="1">
    <location>
        <begin position="1"/>
        <end position="21"/>
    </location>
</feature>
<dbReference type="GO" id="GO:0003676">
    <property type="term" value="F:nucleic acid binding"/>
    <property type="evidence" value="ECO:0007669"/>
    <property type="project" value="InterPro"/>
</dbReference>
<dbReference type="AlphaFoldDB" id="A0A5J4ZTA9"/>
<feature type="compositionally biased region" description="Polar residues" evidence="1">
    <location>
        <begin position="1"/>
        <end position="16"/>
    </location>
</feature>
<accession>A0A5J4ZTA9</accession>
<feature type="domain" description="RNase H type-1" evidence="2">
    <location>
        <begin position="126"/>
        <end position="216"/>
    </location>
</feature>
<reference evidence="3 4" key="1">
    <citation type="submission" date="2019-09" db="EMBL/GenBank/DDBJ databases">
        <title>A chromosome-level genome assembly of the Chinese tupelo Nyssa sinensis.</title>
        <authorList>
            <person name="Yang X."/>
            <person name="Kang M."/>
            <person name="Yang Y."/>
            <person name="Xiong H."/>
            <person name="Wang M."/>
            <person name="Zhang Z."/>
            <person name="Wang Z."/>
            <person name="Wu H."/>
            <person name="Ma T."/>
            <person name="Liu J."/>
            <person name="Xi Z."/>
        </authorList>
    </citation>
    <scope>NUCLEOTIDE SEQUENCE [LARGE SCALE GENOMIC DNA]</scope>
    <source>
        <strain evidence="3">J267</strain>
        <tissue evidence="3">Leaf</tissue>
    </source>
</reference>
<dbReference type="Pfam" id="PF13456">
    <property type="entry name" value="RVT_3"/>
    <property type="match status" value="1"/>
</dbReference>
<name>A0A5J4ZTA9_9ASTE</name>
<dbReference type="InterPro" id="IPR052929">
    <property type="entry name" value="RNase_H-like_EbsB-rel"/>
</dbReference>
<evidence type="ECO:0000313" key="3">
    <source>
        <dbReference type="EMBL" id="KAA8521046.1"/>
    </source>
</evidence>
<dbReference type="PANTHER" id="PTHR47074:SF48">
    <property type="entry name" value="POLYNUCLEOTIDYL TRANSFERASE, RIBONUCLEASE H-LIKE SUPERFAMILY PROTEIN"/>
    <property type="match status" value="1"/>
</dbReference>
<dbReference type="PANTHER" id="PTHR47074">
    <property type="entry name" value="BNAC02G40300D PROTEIN"/>
    <property type="match status" value="1"/>
</dbReference>
<sequence>MANTFNRRSLPSSSPAGDNKNPRYHIAVVMKDHIKRKWRLTGFYGNPETAHKSCSWDLLKWLHIQMDIPWICLGDFNEILSSREKAGFVGRVESQMRAFHSVLDDCGFKDLGFNGQEFTQCNKRGRKMVGLVGVIRDYKGDVIGGFAKSLGCISSAEYGESMTMLHGILFVKDMGIQDLMVESYCLSLVSAMAAPSPDLLVLENIFEEIKYEMGRFVA</sequence>
<dbReference type="SUPFAM" id="SSF56219">
    <property type="entry name" value="DNase I-like"/>
    <property type="match status" value="1"/>
</dbReference>
<gene>
    <name evidence="3" type="ORF">F0562_011801</name>
</gene>
<dbReference type="Gene3D" id="3.60.10.10">
    <property type="entry name" value="Endonuclease/exonuclease/phosphatase"/>
    <property type="match status" value="1"/>
</dbReference>
<dbReference type="OrthoDB" id="1750221at2759"/>
<protein>
    <recommendedName>
        <fullName evidence="2">RNase H type-1 domain-containing protein</fullName>
    </recommendedName>
</protein>
<proteinExistence type="predicted"/>
<dbReference type="InterPro" id="IPR002156">
    <property type="entry name" value="RNaseH_domain"/>
</dbReference>
<dbReference type="InterPro" id="IPR044730">
    <property type="entry name" value="RNase_H-like_dom_plant"/>
</dbReference>